<feature type="transmembrane region" description="Helical" evidence="1">
    <location>
        <begin position="261"/>
        <end position="290"/>
    </location>
</feature>
<feature type="transmembrane region" description="Helical" evidence="1">
    <location>
        <begin position="404"/>
        <end position="425"/>
    </location>
</feature>
<feature type="transmembrane region" description="Helical" evidence="1">
    <location>
        <begin position="302"/>
        <end position="320"/>
    </location>
</feature>
<feature type="transmembrane region" description="Helical" evidence="1">
    <location>
        <begin position="193"/>
        <end position="212"/>
    </location>
</feature>
<keyword evidence="3" id="KW-1185">Reference proteome</keyword>
<proteinExistence type="predicted"/>
<feature type="transmembrane region" description="Helical" evidence="1">
    <location>
        <begin position="124"/>
        <end position="143"/>
    </location>
</feature>
<reference evidence="2 3" key="1">
    <citation type="submission" date="2018-06" db="EMBL/GenBank/DDBJ databases">
        <title>Comparative genomics of rhizobia nodulating Arachis hypogaea in China.</title>
        <authorList>
            <person name="Li Y."/>
        </authorList>
    </citation>
    <scope>NUCLEOTIDE SEQUENCE [LARGE SCALE GENOMIC DNA]</scope>
    <source>
        <strain evidence="2 3">CCBAU 51658</strain>
    </source>
</reference>
<accession>A0ABX6UHA8</accession>
<feature type="transmembrane region" description="Helical" evidence="1">
    <location>
        <begin position="99"/>
        <end position="118"/>
    </location>
</feature>
<organism evidence="2 3">
    <name type="scientific">Bradyrhizobium guangdongense</name>
    <dbReference type="NCBI Taxonomy" id="1325090"/>
    <lineage>
        <taxon>Bacteria</taxon>
        <taxon>Pseudomonadati</taxon>
        <taxon>Pseudomonadota</taxon>
        <taxon>Alphaproteobacteria</taxon>
        <taxon>Hyphomicrobiales</taxon>
        <taxon>Nitrobacteraceae</taxon>
        <taxon>Bradyrhizobium</taxon>
    </lineage>
</organism>
<feature type="transmembrane region" description="Helical" evidence="1">
    <location>
        <begin position="66"/>
        <end position="83"/>
    </location>
</feature>
<feature type="transmembrane region" description="Helical" evidence="1">
    <location>
        <begin position="232"/>
        <end position="255"/>
    </location>
</feature>
<keyword evidence="1" id="KW-1133">Transmembrane helix</keyword>
<keyword evidence="1" id="KW-0812">Transmembrane</keyword>
<protein>
    <submittedName>
        <fullName evidence="2">Uncharacterized protein</fullName>
    </submittedName>
</protein>
<evidence type="ECO:0000256" key="1">
    <source>
        <dbReference type="SAM" id="Phobius"/>
    </source>
</evidence>
<gene>
    <name evidence="2" type="ORF">XH86_19825</name>
</gene>
<keyword evidence="1" id="KW-0472">Membrane</keyword>
<sequence length="486" mass="53395">MIGPGNQLPLRESVLFQAEGYFDGIPYRFVDDVAIEAMVQGKIVRFNDFDGFLRCRPTPTRPRRTIALLVAHVIFCCISLYIVEQRYSYLGLLGNPDTRALLAAVINSLPLIGLMGIFLFGRFSFGYCLSFYFFTVLLGYCWIVPSSIYGYDGRLATLSIVVSAVVFSVPAVFWRPDRPKFPEISPAHFELWLKAILIVSAAVLLAGASYNFKLAKLSEIYRYRDQIEFPKLLGYAIGITTGAFLPFAFTCFAFLKRWGYVALTVVLMFAAFPVTLAKLNLLAPVWLAFLLLLSRRAGARDAIILSLLLPIMIGLLGFVFQRSGLASSDLIFGTINFRMIAVPSMAIDLYNDFFSRHLLTYFCQISLIKPFFSQCPYAEPLALVMAKSYDFGALNASLFATEGIASVGPVGAPLVALACGCIVALANGASAKLPSRFVLVSSGVVLPAFLNVPMTTMLLSNGAAILFLLWLLTPRSLPPWAGADLP</sequence>
<evidence type="ECO:0000313" key="3">
    <source>
        <dbReference type="Proteomes" id="UP000593880"/>
    </source>
</evidence>
<name>A0ABX6UHA8_9BRAD</name>
<dbReference type="Proteomes" id="UP000593880">
    <property type="component" value="Chromosome"/>
</dbReference>
<dbReference type="EMBL" id="CP030057">
    <property type="protein sequence ID" value="QOZ60720.1"/>
    <property type="molecule type" value="Genomic_DNA"/>
</dbReference>
<evidence type="ECO:0000313" key="2">
    <source>
        <dbReference type="EMBL" id="QOZ60720.1"/>
    </source>
</evidence>
<feature type="transmembrane region" description="Helical" evidence="1">
    <location>
        <begin position="437"/>
        <end position="470"/>
    </location>
</feature>